<keyword evidence="1" id="KW-0808">Transferase</keyword>
<dbReference type="PROSITE" id="PS00107">
    <property type="entry name" value="PROTEIN_KINASE_ATP"/>
    <property type="match status" value="1"/>
</dbReference>
<evidence type="ECO:0000256" key="6">
    <source>
        <dbReference type="SAM" id="MobiDB-lite"/>
    </source>
</evidence>
<evidence type="ECO:0000256" key="3">
    <source>
        <dbReference type="ARBA" id="ARBA00022777"/>
    </source>
</evidence>
<keyword evidence="2 5" id="KW-0547">Nucleotide-binding</keyword>
<name>A0ABS8NHZ6_9BACT</name>
<dbReference type="PANTHER" id="PTHR43289">
    <property type="entry name" value="MITOGEN-ACTIVATED PROTEIN KINASE KINASE KINASE 20-RELATED"/>
    <property type="match status" value="1"/>
</dbReference>
<dbReference type="CDD" id="cd14014">
    <property type="entry name" value="STKc_PknB_like"/>
    <property type="match status" value="1"/>
</dbReference>
<protein>
    <submittedName>
        <fullName evidence="8">Protein kinase</fullName>
    </submittedName>
</protein>
<dbReference type="Pfam" id="PF00069">
    <property type="entry name" value="Pkinase"/>
    <property type="match status" value="1"/>
</dbReference>
<feature type="binding site" evidence="5">
    <location>
        <position position="211"/>
    </location>
    <ligand>
        <name>ATP</name>
        <dbReference type="ChEBI" id="CHEBI:30616"/>
    </ligand>
</feature>
<dbReference type="RefSeq" id="WP_230274114.1">
    <property type="nucleotide sequence ID" value="NZ_JAJKFW010000023.1"/>
</dbReference>
<keyword evidence="9" id="KW-1185">Reference proteome</keyword>
<dbReference type="EMBL" id="JAJKFW010000023">
    <property type="protein sequence ID" value="MCC9643182.1"/>
    <property type="molecule type" value="Genomic_DNA"/>
</dbReference>
<dbReference type="InterPro" id="IPR000719">
    <property type="entry name" value="Prot_kinase_dom"/>
</dbReference>
<dbReference type="InterPro" id="IPR008271">
    <property type="entry name" value="Ser/Thr_kinase_AS"/>
</dbReference>
<proteinExistence type="predicted"/>
<dbReference type="Proteomes" id="UP001430306">
    <property type="component" value="Unassembled WGS sequence"/>
</dbReference>
<organism evidence="8 9">
    <name type="scientific">Rhodopirellula halodulae</name>
    <dbReference type="NCBI Taxonomy" id="2894198"/>
    <lineage>
        <taxon>Bacteria</taxon>
        <taxon>Pseudomonadati</taxon>
        <taxon>Planctomycetota</taxon>
        <taxon>Planctomycetia</taxon>
        <taxon>Pirellulales</taxon>
        <taxon>Pirellulaceae</taxon>
        <taxon>Rhodopirellula</taxon>
    </lineage>
</organism>
<dbReference type="Gene3D" id="1.25.40.10">
    <property type="entry name" value="Tetratricopeptide repeat domain"/>
    <property type="match status" value="1"/>
</dbReference>
<dbReference type="GO" id="GO:0016301">
    <property type="term" value="F:kinase activity"/>
    <property type="evidence" value="ECO:0007669"/>
    <property type="project" value="UniProtKB-KW"/>
</dbReference>
<feature type="compositionally biased region" description="Polar residues" evidence="6">
    <location>
        <begin position="118"/>
        <end position="131"/>
    </location>
</feature>
<feature type="region of interest" description="Disordered" evidence="6">
    <location>
        <begin position="69"/>
        <end position="173"/>
    </location>
</feature>
<feature type="compositionally biased region" description="Basic and acidic residues" evidence="6">
    <location>
        <begin position="108"/>
        <end position="117"/>
    </location>
</feature>
<dbReference type="SMART" id="SM00220">
    <property type="entry name" value="S_TKc"/>
    <property type="match status" value="1"/>
</dbReference>
<dbReference type="PROSITE" id="PS00108">
    <property type="entry name" value="PROTEIN_KINASE_ST"/>
    <property type="match status" value="1"/>
</dbReference>
<evidence type="ECO:0000313" key="8">
    <source>
        <dbReference type="EMBL" id="MCC9643182.1"/>
    </source>
</evidence>
<keyword evidence="4 5" id="KW-0067">ATP-binding</keyword>
<dbReference type="InterPro" id="IPR011009">
    <property type="entry name" value="Kinase-like_dom_sf"/>
</dbReference>
<evidence type="ECO:0000256" key="1">
    <source>
        <dbReference type="ARBA" id="ARBA00022679"/>
    </source>
</evidence>
<accession>A0ABS8NHZ6</accession>
<feature type="region of interest" description="Disordered" evidence="6">
    <location>
        <begin position="364"/>
        <end position="386"/>
    </location>
</feature>
<dbReference type="InterPro" id="IPR011990">
    <property type="entry name" value="TPR-like_helical_dom_sf"/>
</dbReference>
<comment type="caution">
    <text evidence="8">The sequence shown here is derived from an EMBL/GenBank/DDBJ whole genome shotgun (WGS) entry which is preliminary data.</text>
</comment>
<evidence type="ECO:0000256" key="4">
    <source>
        <dbReference type="ARBA" id="ARBA00022840"/>
    </source>
</evidence>
<evidence type="ECO:0000313" key="9">
    <source>
        <dbReference type="Proteomes" id="UP001430306"/>
    </source>
</evidence>
<dbReference type="SUPFAM" id="SSF48452">
    <property type="entry name" value="TPR-like"/>
    <property type="match status" value="1"/>
</dbReference>
<sequence length="1027" mass="110544">MNLSDLPARELARLDAVCLEYESALRQQSDGSASLSESTDIDSLVARHGGEHADLLRNELRAIQAEIEGESDDAAPPLSNQLLWGTTTPSPPSNGANQGAFAGEDSSADDRVDDSMDRTQILSPGNDTPSTGAPMDTPAMASPSTRGNSSNASANKPNRVSKTNQTDALPPLGTEIGVIGPYRLDGVLGRGGMGIVYRATDTRLERSVAVKMLAIDGQPNLVERFQREAKAVASLSHPNIVELFDVGVHQGMPYAVMEHLRGETLMRRMEPRRTDVAPITTQMVRYWGRQLAEALATSHAAGVVHRDLKPENIMLVGRRSTPSTANSKTISGHSLASQSSSIHSIPSVKLFDFGLSRVGRAVFGPGQLDPESDASPEEATADDGAKTREGIILGTPGYMAPEQARGEAVTSAADVFSLGCLLFEAFYGRPAFTGRTPASRYAAVLETSPFPDPGRRRDDVALADLIIAMLAKDPKERPTSAAVAEALSNCVGTLPAGPHANGTGGADTLAMPLDPSRQSNVGVPQLSRRRLGELIGGSLVGGLLGVSGVSGDWQKLNRIRSIGVLSFTPPLSQTDQRIVNGQPAGGRSLQKGELLASLVANELSRLDGLSVPKYVPLNASFPPQYRAVAAQLEVDALVAGTFTESSSDQNRVMDVNVQIIDAKTGTQLWGKVIRTIAGDNLIDQTNLARQVAEAIDKSLHESSTESTPDVPGAFTCLLKGRTQADPDSVKGLQSALKCFESALKEDPNYAPAHAGYGLTSLTLAGRVDDDEALNLIAQARRETDIALALDSSNVDARLASAMLKYQTFGDLDQAREELTLLAKEAQNSWQVHHQLGWVQLMSFKYDVRMEMSGMRSLQKAASLHPWSKLLQADLARSQWFNANRESARTFAEVLLSKRFDPLDTEHFARGLLIDMYEHGGDFAMAAMLDPQLKWNKSDGSQSYFEQRAQRLASIPYGPYGPTLNESILQLRRNDLPDREPAEKQLARLLNVRSPMLPLLLIKHPQFAAMRMLPAAAEAFPVLQIGAA</sequence>
<keyword evidence="3 8" id="KW-0418">Kinase</keyword>
<evidence type="ECO:0000256" key="5">
    <source>
        <dbReference type="PROSITE-ProRule" id="PRU10141"/>
    </source>
</evidence>
<dbReference type="PROSITE" id="PS50011">
    <property type="entry name" value="PROTEIN_KINASE_DOM"/>
    <property type="match status" value="1"/>
</dbReference>
<dbReference type="PANTHER" id="PTHR43289:SF6">
    <property type="entry name" value="SERINE_THREONINE-PROTEIN KINASE NEKL-3"/>
    <property type="match status" value="1"/>
</dbReference>
<dbReference type="SUPFAM" id="SSF56112">
    <property type="entry name" value="Protein kinase-like (PK-like)"/>
    <property type="match status" value="1"/>
</dbReference>
<feature type="compositionally biased region" description="Acidic residues" evidence="6">
    <location>
        <begin position="370"/>
        <end position="381"/>
    </location>
</feature>
<evidence type="ECO:0000256" key="2">
    <source>
        <dbReference type="ARBA" id="ARBA00022741"/>
    </source>
</evidence>
<feature type="compositionally biased region" description="Polar residues" evidence="6">
    <location>
        <begin position="142"/>
        <end position="167"/>
    </location>
</feature>
<reference evidence="8" key="1">
    <citation type="submission" date="2021-11" db="EMBL/GenBank/DDBJ databases">
        <title>Genome sequence.</title>
        <authorList>
            <person name="Sun Q."/>
        </authorList>
    </citation>
    <scope>NUCLEOTIDE SEQUENCE</scope>
    <source>
        <strain evidence="8">JC740</strain>
    </source>
</reference>
<dbReference type="InterPro" id="IPR017441">
    <property type="entry name" value="Protein_kinase_ATP_BS"/>
</dbReference>
<feature type="compositionally biased region" description="Polar residues" evidence="6">
    <location>
        <begin position="78"/>
        <end position="97"/>
    </location>
</feature>
<gene>
    <name evidence="8" type="ORF">LOC71_12930</name>
</gene>
<feature type="domain" description="Protein kinase" evidence="7">
    <location>
        <begin position="182"/>
        <end position="491"/>
    </location>
</feature>
<dbReference type="Gene3D" id="3.30.200.20">
    <property type="entry name" value="Phosphorylase Kinase, domain 1"/>
    <property type="match status" value="1"/>
</dbReference>
<evidence type="ECO:0000259" key="7">
    <source>
        <dbReference type="PROSITE" id="PS50011"/>
    </source>
</evidence>
<dbReference type="Gene3D" id="1.10.510.10">
    <property type="entry name" value="Transferase(Phosphotransferase) domain 1"/>
    <property type="match status" value="1"/>
</dbReference>